<dbReference type="EMBL" id="BLLF01001619">
    <property type="protein sequence ID" value="GFH20352.1"/>
    <property type="molecule type" value="Genomic_DNA"/>
</dbReference>
<reference evidence="1 2" key="1">
    <citation type="submission" date="2020-02" db="EMBL/GenBank/DDBJ databases">
        <title>Draft genome sequence of Haematococcus lacustris strain NIES-144.</title>
        <authorList>
            <person name="Morimoto D."/>
            <person name="Nakagawa S."/>
            <person name="Yoshida T."/>
            <person name="Sawayama S."/>
        </authorList>
    </citation>
    <scope>NUCLEOTIDE SEQUENCE [LARGE SCALE GENOMIC DNA]</scope>
    <source>
        <strain evidence="1 2">NIES-144</strain>
    </source>
</reference>
<evidence type="ECO:0000313" key="1">
    <source>
        <dbReference type="EMBL" id="GFH20352.1"/>
    </source>
</evidence>
<organism evidence="1 2">
    <name type="scientific">Haematococcus lacustris</name>
    <name type="common">Green alga</name>
    <name type="synonym">Haematococcus pluvialis</name>
    <dbReference type="NCBI Taxonomy" id="44745"/>
    <lineage>
        <taxon>Eukaryota</taxon>
        <taxon>Viridiplantae</taxon>
        <taxon>Chlorophyta</taxon>
        <taxon>core chlorophytes</taxon>
        <taxon>Chlorophyceae</taxon>
        <taxon>CS clade</taxon>
        <taxon>Chlamydomonadales</taxon>
        <taxon>Haematococcaceae</taxon>
        <taxon>Haematococcus</taxon>
    </lineage>
</organism>
<name>A0A699ZWN6_HAELA</name>
<dbReference type="AlphaFoldDB" id="A0A699ZWN6"/>
<dbReference type="Proteomes" id="UP000485058">
    <property type="component" value="Unassembled WGS sequence"/>
</dbReference>
<sequence>PFIYKLSRGCWNPKYEIKNWSNVVCGRAGDWPELLLDAHSYLRQLAPRAA</sequence>
<evidence type="ECO:0000313" key="2">
    <source>
        <dbReference type="Proteomes" id="UP000485058"/>
    </source>
</evidence>
<feature type="non-terminal residue" evidence="1">
    <location>
        <position position="1"/>
    </location>
</feature>
<accession>A0A699ZWN6</accession>
<keyword evidence="2" id="KW-1185">Reference proteome</keyword>
<proteinExistence type="predicted"/>
<gene>
    <name evidence="1" type="ORF">HaLaN_17460</name>
</gene>
<protein>
    <submittedName>
        <fullName evidence="1">Methyltransf_21 domain-containing protein</fullName>
    </submittedName>
</protein>
<comment type="caution">
    <text evidence="1">The sequence shown here is derived from an EMBL/GenBank/DDBJ whole genome shotgun (WGS) entry which is preliminary data.</text>
</comment>